<evidence type="ECO:0000256" key="1">
    <source>
        <dbReference type="PROSITE-ProRule" id="PRU00042"/>
    </source>
</evidence>
<feature type="compositionally biased region" description="Polar residues" evidence="2">
    <location>
        <begin position="113"/>
        <end position="122"/>
    </location>
</feature>
<evidence type="ECO:0000313" key="4">
    <source>
        <dbReference type="EMBL" id="GFU02343.1"/>
    </source>
</evidence>
<keyword evidence="1" id="KW-0863">Zinc-finger</keyword>
<feature type="region of interest" description="Disordered" evidence="2">
    <location>
        <begin position="63"/>
        <end position="188"/>
    </location>
</feature>
<dbReference type="EMBL" id="BMAW01076620">
    <property type="protein sequence ID" value="GFU02343.1"/>
    <property type="molecule type" value="Genomic_DNA"/>
</dbReference>
<dbReference type="InterPro" id="IPR013087">
    <property type="entry name" value="Znf_C2H2_type"/>
</dbReference>
<feature type="compositionally biased region" description="Polar residues" evidence="2">
    <location>
        <begin position="510"/>
        <end position="545"/>
    </location>
</feature>
<name>A0A8X6Q264_NEPPI</name>
<reference evidence="4" key="1">
    <citation type="submission" date="2020-08" db="EMBL/GenBank/DDBJ databases">
        <title>Multicomponent nature underlies the extraordinary mechanical properties of spider dragline silk.</title>
        <authorList>
            <person name="Kono N."/>
            <person name="Nakamura H."/>
            <person name="Mori M."/>
            <person name="Yoshida Y."/>
            <person name="Ohtoshi R."/>
            <person name="Malay A.D."/>
            <person name="Moran D.A.P."/>
            <person name="Tomita M."/>
            <person name="Numata K."/>
            <person name="Arakawa K."/>
        </authorList>
    </citation>
    <scope>NUCLEOTIDE SEQUENCE</scope>
</reference>
<feature type="domain" description="C2H2-type" evidence="3">
    <location>
        <begin position="796"/>
        <end position="824"/>
    </location>
</feature>
<feature type="compositionally biased region" description="Basic and acidic residues" evidence="2">
    <location>
        <begin position="68"/>
        <end position="88"/>
    </location>
</feature>
<dbReference type="GO" id="GO:0008270">
    <property type="term" value="F:zinc ion binding"/>
    <property type="evidence" value="ECO:0007669"/>
    <property type="project" value="UniProtKB-KW"/>
</dbReference>
<sequence length="840" mass="94622">MENHDNIVSAKSISLETLNKKSKTCSAMSQNSKDYNLRLKDSITHNTEDFYLVNKITKKRMQKRLKVDHKSSEEQNHDEVSNASDDKISNMLKKSVKSSTLETNKKETRNTLKKNTSPNDFGSKNVFEKLPCSSTKKETRSTLKNSNPDNLSSKTTTFEKFPCSSTKETRSAQNKNSNQGEVNSKTSNKYVLNSTYKTHLRKCKNFAKQNISKPKDSCVPVSKKSLKKVDTQEVQRHRGKMNEDCSRKKENTKTDMVNVELLIDSLKNDDFGILIVKQFNPDGNFRCAKCGKPFRTVKQASIHYSSCKSSKCKTTLVPVNEVKWICILCHTDFEHNLVLASHRKLCRVFVKKDYDSATESCPNCDFKCFSIHSLRKHKCAEKLEEKINSCSVQLQKLPSFNGTMNSRLILYECALCSKVFTIKYSFDEHMKEHYSNEKSKHLYINLDEHCITTVIKSEIVPSDDDSCGRSKTSSSQKSISPVVNDSMATNSANFQNRNSNSFAMPHLSVNLPTNQPSISQSTTKTSTHSFASTPGTSKNQPSCSTSQAAAKNNLNLFLQQLCKCPNRKTNSEGEMKPCIKCMSKKFDSSAMTSFLKSISFNSHKVKQELSGQEATGENPFDLVNFIFNIPNQNSNKNLEMDNAEASRYLTMQLFDALHHYNLTPPSSVYGNTPPTTPDVSAISSPNHTTLPNEEPCSSSDANECYSGSVVPDITQLLDLSHSSIELENYLGEPSGLDVVPPPEPLPEEICSSQEQSCQETPVESHKLTCYWDSKDAQVVDAWAVVSSLDRETVEKYVCSCCMRSWKDEKSLVCHLYTQHKKRRDFFALYAEKKNTKENSA</sequence>
<keyword evidence="1" id="KW-0479">Metal-binding</keyword>
<feature type="region of interest" description="Disordered" evidence="2">
    <location>
        <begin position="462"/>
        <end position="481"/>
    </location>
</feature>
<feature type="region of interest" description="Disordered" evidence="2">
    <location>
        <begin position="505"/>
        <end position="545"/>
    </location>
</feature>
<keyword evidence="1" id="KW-0862">Zinc</keyword>
<feature type="compositionally biased region" description="Polar residues" evidence="2">
    <location>
        <begin position="142"/>
        <end position="188"/>
    </location>
</feature>
<dbReference type="OrthoDB" id="6435980at2759"/>
<comment type="caution">
    <text evidence="4">The sequence shown here is derived from an EMBL/GenBank/DDBJ whole genome shotgun (WGS) entry which is preliminary data.</text>
</comment>
<keyword evidence="5" id="KW-1185">Reference proteome</keyword>
<organism evidence="4 5">
    <name type="scientific">Nephila pilipes</name>
    <name type="common">Giant wood spider</name>
    <name type="synonym">Nephila maculata</name>
    <dbReference type="NCBI Taxonomy" id="299642"/>
    <lineage>
        <taxon>Eukaryota</taxon>
        <taxon>Metazoa</taxon>
        <taxon>Ecdysozoa</taxon>
        <taxon>Arthropoda</taxon>
        <taxon>Chelicerata</taxon>
        <taxon>Arachnida</taxon>
        <taxon>Araneae</taxon>
        <taxon>Araneomorphae</taxon>
        <taxon>Entelegynae</taxon>
        <taxon>Araneoidea</taxon>
        <taxon>Nephilidae</taxon>
        <taxon>Nephila</taxon>
    </lineage>
</organism>
<evidence type="ECO:0000256" key="2">
    <source>
        <dbReference type="SAM" id="MobiDB-lite"/>
    </source>
</evidence>
<protein>
    <recommendedName>
        <fullName evidence="3">C2H2-type domain-containing protein</fullName>
    </recommendedName>
</protein>
<dbReference type="PROSITE" id="PS00028">
    <property type="entry name" value="ZINC_FINGER_C2H2_1"/>
    <property type="match status" value="2"/>
</dbReference>
<accession>A0A8X6Q264</accession>
<feature type="compositionally biased region" description="Low complexity" evidence="2">
    <location>
        <begin position="469"/>
        <end position="480"/>
    </location>
</feature>
<feature type="domain" description="C2H2-type" evidence="3">
    <location>
        <begin position="411"/>
        <end position="438"/>
    </location>
</feature>
<gene>
    <name evidence="4" type="ORF">NPIL_286032</name>
</gene>
<dbReference type="Proteomes" id="UP000887013">
    <property type="component" value="Unassembled WGS sequence"/>
</dbReference>
<dbReference type="AlphaFoldDB" id="A0A8X6Q264"/>
<evidence type="ECO:0000313" key="5">
    <source>
        <dbReference type="Proteomes" id="UP000887013"/>
    </source>
</evidence>
<dbReference type="PROSITE" id="PS50157">
    <property type="entry name" value="ZINC_FINGER_C2H2_2"/>
    <property type="match status" value="2"/>
</dbReference>
<dbReference type="SMART" id="SM00355">
    <property type="entry name" value="ZnF_C2H2"/>
    <property type="match status" value="4"/>
</dbReference>
<evidence type="ECO:0000259" key="3">
    <source>
        <dbReference type="PROSITE" id="PS50157"/>
    </source>
</evidence>
<proteinExistence type="predicted"/>